<dbReference type="AlphaFoldDB" id="A0A7Y0Q4R1"/>
<feature type="transmembrane region" description="Helical" evidence="1">
    <location>
        <begin position="6"/>
        <end position="22"/>
    </location>
</feature>
<feature type="transmembrane region" description="Helical" evidence="1">
    <location>
        <begin position="29"/>
        <end position="47"/>
    </location>
</feature>
<keyword evidence="1" id="KW-0812">Transmembrane</keyword>
<dbReference type="Proteomes" id="UP000533476">
    <property type="component" value="Unassembled WGS sequence"/>
</dbReference>
<evidence type="ECO:0000313" key="3">
    <source>
        <dbReference type="Proteomes" id="UP000533476"/>
    </source>
</evidence>
<dbReference type="RefSeq" id="WP_169102304.1">
    <property type="nucleotide sequence ID" value="NZ_JABBVZ010000099.1"/>
</dbReference>
<protein>
    <submittedName>
        <fullName evidence="2">Uncharacterized protein</fullName>
    </submittedName>
</protein>
<comment type="caution">
    <text evidence="2">The sequence shown here is derived from an EMBL/GenBank/DDBJ whole genome shotgun (WGS) entry which is preliminary data.</text>
</comment>
<gene>
    <name evidence="2" type="ORF">HIJ39_18375</name>
</gene>
<evidence type="ECO:0000313" key="2">
    <source>
        <dbReference type="EMBL" id="NMP24301.1"/>
    </source>
</evidence>
<evidence type="ECO:0000256" key="1">
    <source>
        <dbReference type="SAM" id="Phobius"/>
    </source>
</evidence>
<name>A0A7Y0Q4R1_9FIRM</name>
<keyword evidence="1" id="KW-1133">Transmembrane helix</keyword>
<keyword evidence="1" id="KW-0472">Membrane</keyword>
<reference evidence="2 3" key="1">
    <citation type="submission" date="2020-04" db="EMBL/GenBank/DDBJ databases">
        <authorList>
            <person name="Zhang R."/>
            <person name="Schippers A."/>
        </authorList>
    </citation>
    <scope>NUCLEOTIDE SEQUENCE [LARGE SCALE GENOMIC DNA]</scope>
    <source>
        <strain evidence="2 3">DSM 109850</strain>
    </source>
</reference>
<dbReference type="EMBL" id="JABBVZ010000099">
    <property type="protein sequence ID" value="NMP24301.1"/>
    <property type="molecule type" value="Genomic_DNA"/>
</dbReference>
<accession>A0A7Y0Q4R1</accession>
<sequence>MWETILGAVVFGFLCIRYLFFHRQARRRNWYIIVGIVTGLASIGWLIRLGHLLGLWSFYL</sequence>
<keyword evidence="3" id="KW-1185">Reference proteome</keyword>
<organism evidence="2 3">
    <name type="scientific">Sulfobacillus harzensis</name>
    <dbReference type="NCBI Taxonomy" id="2729629"/>
    <lineage>
        <taxon>Bacteria</taxon>
        <taxon>Bacillati</taxon>
        <taxon>Bacillota</taxon>
        <taxon>Clostridia</taxon>
        <taxon>Eubacteriales</taxon>
        <taxon>Clostridiales Family XVII. Incertae Sedis</taxon>
        <taxon>Sulfobacillus</taxon>
    </lineage>
</organism>
<proteinExistence type="predicted"/>